<reference evidence="5 6" key="1">
    <citation type="submission" date="2024-02" db="EMBL/GenBank/DDBJ databases">
        <title>First draft genome assembly of two strains of Seiridium cardinale.</title>
        <authorList>
            <person name="Emiliani G."/>
            <person name="Scali E."/>
        </authorList>
    </citation>
    <scope>NUCLEOTIDE SEQUENCE [LARGE SCALE GENOMIC DNA]</scope>
    <source>
        <strain evidence="5 6">BM-138-000479</strain>
    </source>
</reference>
<feature type="signal peptide" evidence="3">
    <location>
        <begin position="1"/>
        <end position="21"/>
    </location>
</feature>
<dbReference type="InterPro" id="IPR029058">
    <property type="entry name" value="AB_hydrolase_fold"/>
</dbReference>
<dbReference type="Proteomes" id="UP001465668">
    <property type="component" value="Unassembled WGS sequence"/>
</dbReference>
<dbReference type="InterPro" id="IPR050654">
    <property type="entry name" value="AChE-related_enzymes"/>
</dbReference>
<evidence type="ECO:0000313" key="6">
    <source>
        <dbReference type="Proteomes" id="UP001465668"/>
    </source>
</evidence>
<dbReference type="EC" id="3.1.1.-" evidence="3"/>
<name>A0ABR2XND8_9PEZI</name>
<comment type="similarity">
    <text evidence="1 3">Belongs to the type-B carboxylesterase/lipase family.</text>
</comment>
<evidence type="ECO:0000256" key="1">
    <source>
        <dbReference type="ARBA" id="ARBA00005964"/>
    </source>
</evidence>
<evidence type="ECO:0000259" key="4">
    <source>
        <dbReference type="Pfam" id="PF00135"/>
    </source>
</evidence>
<evidence type="ECO:0000256" key="2">
    <source>
        <dbReference type="ARBA" id="ARBA00022801"/>
    </source>
</evidence>
<dbReference type="PANTHER" id="PTHR43918">
    <property type="entry name" value="ACETYLCHOLINESTERASE"/>
    <property type="match status" value="1"/>
</dbReference>
<keyword evidence="6" id="KW-1185">Reference proteome</keyword>
<feature type="domain" description="Carboxylesterase type B" evidence="4">
    <location>
        <begin position="41"/>
        <end position="407"/>
    </location>
</feature>
<feature type="chain" id="PRO_5044981039" description="Carboxylic ester hydrolase" evidence="3">
    <location>
        <begin position="22"/>
        <end position="609"/>
    </location>
</feature>
<dbReference type="InterPro" id="IPR002018">
    <property type="entry name" value="CarbesteraseB"/>
</dbReference>
<gene>
    <name evidence="5" type="ORF">SCAR479_08002</name>
</gene>
<dbReference type="InterPro" id="IPR019826">
    <property type="entry name" value="Carboxylesterase_B_AS"/>
</dbReference>
<evidence type="ECO:0000313" key="5">
    <source>
        <dbReference type="EMBL" id="KAK9775326.1"/>
    </source>
</evidence>
<dbReference type="Gene3D" id="3.40.50.1820">
    <property type="entry name" value="alpha/beta hydrolase"/>
    <property type="match status" value="2"/>
</dbReference>
<protein>
    <recommendedName>
        <fullName evidence="3">Carboxylic ester hydrolase</fullName>
        <ecNumber evidence="3">3.1.1.-</ecNumber>
    </recommendedName>
</protein>
<accession>A0ABR2XND8</accession>
<dbReference type="SUPFAM" id="SSF53474">
    <property type="entry name" value="alpha/beta-Hydrolases"/>
    <property type="match status" value="1"/>
</dbReference>
<keyword evidence="3" id="KW-0732">Signal</keyword>
<comment type="caution">
    <text evidence="5">The sequence shown here is derived from an EMBL/GenBank/DDBJ whole genome shotgun (WGS) entry which is preliminary data.</text>
</comment>
<dbReference type="EMBL" id="JARVKM010000035">
    <property type="protein sequence ID" value="KAK9775326.1"/>
    <property type="molecule type" value="Genomic_DNA"/>
</dbReference>
<dbReference type="PROSITE" id="PS00122">
    <property type="entry name" value="CARBOXYLESTERASE_B_1"/>
    <property type="match status" value="1"/>
</dbReference>
<dbReference type="Pfam" id="PF00135">
    <property type="entry name" value="COesterase"/>
    <property type="match status" value="1"/>
</dbReference>
<keyword evidence="2 3" id="KW-0378">Hydrolase</keyword>
<organism evidence="5 6">
    <name type="scientific">Seiridium cardinale</name>
    <dbReference type="NCBI Taxonomy" id="138064"/>
    <lineage>
        <taxon>Eukaryota</taxon>
        <taxon>Fungi</taxon>
        <taxon>Dikarya</taxon>
        <taxon>Ascomycota</taxon>
        <taxon>Pezizomycotina</taxon>
        <taxon>Sordariomycetes</taxon>
        <taxon>Xylariomycetidae</taxon>
        <taxon>Amphisphaeriales</taxon>
        <taxon>Sporocadaceae</taxon>
        <taxon>Seiridium</taxon>
    </lineage>
</organism>
<evidence type="ECO:0000256" key="3">
    <source>
        <dbReference type="RuleBase" id="RU361235"/>
    </source>
</evidence>
<dbReference type="PANTHER" id="PTHR43918:SF4">
    <property type="entry name" value="CARBOXYLIC ESTER HYDROLASE"/>
    <property type="match status" value="1"/>
</dbReference>
<proteinExistence type="inferred from homology"/>
<sequence>MRRVDIVNLVVAVLLVPVVVALSTNRGKLILRDDLWTVGQTVKTTSGPATGHAAPNRTEVSEYLGIPYAKPPVDDLRWQPPVQYLGLAPIDATKFGFACMQATPLASAADTGDLSNLTESGASLVETYIKPDDDPTVVLPQSEDCLTLNVWTKPQVGEAAKAVMIWIQYAFSRLYHTVIDGASNFADAVLCSGGSFTSGSSLESWYDGQYVSEEQDIVLVSINYRLNIFGFPGSPLTPSNLGLQDQRLAIEWVRDNIAGFGGDPTRITIFGQSAGAASVDMHSYAYADDPIAAGYIPESGTSTGFGLNTPLQANELWFDAAKSVGCDGGPTDPQAVFDCMKNQPAKRLANNVPAIHLGDTDGLPFGPVIDGVLVFDDYDRRTPAARPMLIGNTDNESALFKYMVPGSAEGVPESYWNTLNNQGFTCPAGLRASRNVVSGNPTWRYRWFGTFPNLVLDWFPSPTGAWHGSEIPSLFNQTPDNGIPNTLNQIAIGMYMRTAWASFAKDPAKGLLTLGWPQYSTDGKTLVCLALNDTLGPNLDKGVAYDQSCLGIPNAVSGGDSVAVPSESTSLSEVAAFEDVSLPDFMPPIPLNWTSLCNTGFWMGYFCIL</sequence>